<dbReference type="Gene3D" id="1.20.1250.20">
    <property type="entry name" value="MFS general substrate transporter like domains"/>
    <property type="match status" value="2"/>
</dbReference>
<feature type="transmembrane region" description="Helical" evidence="6">
    <location>
        <begin position="399"/>
        <end position="419"/>
    </location>
</feature>
<feature type="transmembrane region" description="Helical" evidence="6">
    <location>
        <begin position="155"/>
        <end position="172"/>
    </location>
</feature>
<keyword evidence="3 6" id="KW-1133">Transmembrane helix</keyword>
<proteinExistence type="predicted"/>
<reference evidence="7 8" key="1">
    <citation type="journal article" date="2011" name="Nat. Biotechnol.">
        <title>Comparative genomic analysis of the thermophilic biomass-degrading fungi Myceliophthora thermophila and Thielavia terrestris.</title>
        <authorList>
            <person name="Berka R.M."/>
            <person name="Grigoriev I.V."/>
            <person name="Otillar R."/>
            <person name="Salamov A."/>
            <person name="Grimwood J."/>
            <person name="Reid I."/>
            <person name="Ishmael N."/>
            <person name="John T."/>
            <person name="Darmond C."/>
            <person name="Moisan M.-C."/>
            <person name="Henrissat B."/>
            <person name="Coutinho P.M."/>
            <person name="Lombard V."/>
            <person name="Natvig D.O."/>
            <person name="Lindquist E."/>
            <person name="Schmutz J."/>
            <person name="Lucas S."/>
            <person name="Harris P."/>
            <person name="Powlowski J."/>
            <person name="Bellemare A."/>
            <person name="Taylor D."/>
            <person name="Butler G."/>
            <person name="de Vries R.P."/>
            <person name="Allijn I.E."/>
            <person name="van den Brink J."/>
            <person name="Ushinsky S."/>
            <person name="Storms R."/>
            <person name="Powell A.J."/>
            <person name="Paulsen I.T."/>
            <person name="Elbourne L.D.H."/>
            <person name="Baker S.E."/>
            <person name="Magnuson J."/>
            <person name="LaBoissiere S."/>
            <person name="Clutterbuck A.J."/>
            <person name="Martinez D."/>
            <person name="Wogulis M."/>
            <person name="de Leon A.L."/>
            <person name="Rey M.W."/>
            <person name="Tsang A."/>
        </authorList>
    </citation>
    <scope>NUCLEOTIDE SEQUENCE [LARGE SCALE GENOMIC DNA]</scope>
    <source>
        <strain evidence="8">ATCC 42464 / BCRC 31852 / DSM 1799</strain>
    </source>
</reference>
<feature type="transmembrane region" description="Helical" evidence="6">
    <location>
        <begin position="184"/>
        <end position="210"/>
    </location>
</feature>
<evidence type="ECO:0000256" key="4">
    <source>
        <dbReference type="ARBA" id="ARBA00023136"/>
    </source>
</evidence>
<feature type="transmembrane region" description="Helical" evidence="6">
    <location>
        <begin position="493"/>
        <end position="513"/>
    </location>
</feature>
<dbReference type="OMA" id="SCLICWF"/>
<comment type="subcellular location">
    <subcellularLocation>
        <location evidence="1">Membrane</location>
        <topology evidence="1">Multi-pass membrane protein</topology>
    </subcellularLocation>
</comment>
<dbReference type="SUPFAM" id="SSF103473">
    <property type="entry name" value="MFS general substrate transporter"/>
    <property type="match status" value="1"/>
</dbReference>
<dbReference type="STRING" id="573729.G2Q5K0"/>
<dbReference type="Pfam" id="PF07690">
    <property type="entry name" value="MFS_1"/>
    <property type="match status" value="1"/>
</dbReference>
<dbReference type="PANTHER" id="PTHR23507">
    <property type="entry name" value="ZGC:174356"/>
    <property type="match status" value="1"/>
</dbReference>
<dbReference type="GO" id="GO:0016020">
    <property type="term" value="C:membrane"/>
    <property type="evidence" value="ECO:0007669"/>
    <property type="project" value="UniProtKB-SubCell"/>
</dbReference>
<feature type="compositionally biased region" description="Basic and acidic residues" evidence="5">
    <location>
        <begin position="21"/>
        <end position="30"/>
    </location>
</feature>
<name>G2Q5K0_THET4</name>
<feature type="region of interest" description="Disordered" evidence="5">
    <location>
        <begin position="1"/>
        <end position="30"/>
    </location>
</feature>
<dbReference type="Proteomes" id="UP000007322">
    <property type="component" value="Chromosome 1"/>
</dbReference>
<dbReference type="PANTHER" id="PTHR23507:SF1">
    <property type="entry name" value="FI18259P1-RELATED"/>
    <property type="match status" value="1"/>
</dbReference>
<feature type="transmembrane region" description="Helical" evidence="6">
    <location>
        <begin position="457"/>
        <end position="481"/>
    </location>
</feature>
<evidence type="ECO:0000256" key="1">
    <source>
        <dbReference type="ARBA" id="ARBA00004141"/>
    </source>
</evidence>
<dbReference type="InterPro" id="IPR011701">
    <property type="entry name" value="MFS"/>
</dbReference>
<dbReference type="GeneID" id="11505478"/>
<dbReference type="VEuPathDB" id="FungiDB:MYCTH_2297398"/>
<organism evidence="7 8">
    <name type="scientific">Thermothelomyces thermophilus (strain ATCC 42464 / BCRC 31852 / DSM 1799)</name>
    <name type="common">Sporotrichum thermophile</name>
    <dbReference type="NCBI Taxonomy" id="573729"/>
    <lineage>
        <taxon>Eukaryota</taxon>
        <taxon>Fungi</taxon>
        <taxon>Dikarya</taxon>
        <taxon>Ascomycota</taxon>
        <taxon>Pezizomycotina</taxon>
        <taxon>Sordariomycetes</taxon>
        <taxon>Sordariomycetidae</taxon>
        <taxon>Sordariales</taxon>
        <taxon>Chaetomiaceae</taxon>
        <taxon>Thermothelomyces</taxon>
    </lineage>
</organism>
<feature type="transmembrane region" description="Helical" evidence="6">
    <location>
        <begin position="252"/>
        <end position="270"/>
    </location>
</feature>
<evidence type="ECO:0000256" key="2">
    <source>
        <dbReference type="ARBA" id="ARBA00022692"/>
    </source>
</evidence>
<evidence type="ECO:0000313" key="8">
    <source>
        <dbReference type="Proteomes" id="UP000007322"/>
    </source>
</evidence>
<feature type="compositionally biased region" description="Polar residues" evidence="5">
    <location>
        <begin position="1"/>
        <end position="20"/>
    </location>
</feature>
<feature type="transmembrane region" description="Helical" evidence="6">
    <location>
        <begin position="425"/>
        <end position="445"/>
    </location>
</feature>
<dbReference type="GO" id="GO:0022857">
    <property type="term" value="F:transmembrane transporter activity"/>
    <property type="evidence" value="ECO:0007669"/>
    <property type="project" value="InterPro"/>
</dbReference>
<dbReference type="HOGENOM" id="CLU_013756_2_1_1"/>
<keyword evidence="2 6" id="KW-0812">Transmembrane</keyword>
<evidence type="ECO:0000313" key="7">
    <source>
        <dbReference type="EMBL" id="AEO54633.1"/>
    </source>
</evidence>
<keyword evidence="4 6" id="KW-0472">Membrane</keyword>
<dbReference type="OrthoDB" id="194139at2759"/>
<feature type="transmembrane region" description="Helical" evidence="6">
    <location>
        <begin position="324"/>
        <end position="350"/>
    </location>
</feature>
<evidence type="ECO:0000256" key="5">
    <source>
        <dbReference type="SAM" id="MobiDB-lite"/>
    </source>
</evidence>
<sequence length="527" mass="57297">MTSDETTPLLGTNRVDQVGQQHERQAQHENVERSKSSSWWCWRQRWQSAPVHPTLLLVFALNMLLYSGQTMVLAPRMQMYEEIVCRDSSSRDGGGGGGGGTGPLPLAPGSGRCKDADVQAEVAFVLGMEEFLTVFLSVLSIPYSFMADKYGHGPILSLSLLGIVLEMIWPLFVCHLNGYLSIYWVWLGIAFEAIGGGITVTVTMFNLVLLNFVSAESRTRTFLYLNASSLVSRALGQFVTTRMMHSDIWLPAYLGCGLNILALVLSFSLVSQTRAKPTASAPSSDDDECEAITSRNGCSAEELGRVALQFLRRVESTLRSNPEVVVVLISAFAFPLGEDSMFTVILLYVSKRYGWSIGDANMLAAFGTVVMLVTYLVLLPVLSNVLLEYGGVTSYVRDRIIVQTEGVLLLVGALCTAFAPTVVWAAGGVVIMSLGMAVVTILRSLVTDLVRPQDVTLVYSMVTMMMRIGSAVAGPIFAWSFGFGLKLGPVWTGLPFIVAAAFFLAGTIALGFLPKEPRSRDGEEETD</sequence>
<feature type="transmembrane region" description="Helical" evidence="6">
    <location>
        <begin position="54"/>
        <end position="74"/>
    </location>
</feature>
<accession>G2Q5K0</accession>
<feature type="transmembrane region" description="Helical" evidence="6">
    <location>
        <begin position="362"/>
        <end position="387"/>
    </location>
</feature>
<dbReference type="KEGG" id="mtm:MYCTH_2297398"/>
<keyword evidence="8" id="KW-1185">Reference proteome</keyword>
<dbReference type="InParanoid" id="G2Q5K0"/>
<evidence type="ECO:0000256" key="3">
    <source>
        <dbReference type="ARBA" id="ARBA00022989"/>
    </source>
</evidence>
<protein>
    <recommendedName>
        <fullName evidence="9">Major facilitator superfamily (MFS) profile domain-containing protein</fullName>
    </recommendedName>
</protein>
<dbReference type="RefSeq" id="XP_003659878.1">
    <property type="nucleotide sequence ID" value="XM_003659830.1"/>
</dbReference>
<feature type="transmembrane region" description="Helical" evidence="6">
    <location>
        <begin position="122"/>
        <end position="143"/>
    </location>
</feature>
<evidence type="ECO:0008006" key="9">
    <source>
        <dbReference type="Google" id="ProtNLM"/>
    </source>
</evidence>
<dbReference type="EMBL" id="CP003002">
    <property type="protein sequence ID" value="AEO54633.1"/>
    <property type="molecule type" value="Genomic_DNA"/>
</dbReference>
<evidence type="ECO:0000256" key="6">
    <source>
        <dbReference type="SAM" id="Phobius"/>
    </source>
</evidence>
<dbReference type="InterPro" id="IPR036259">
    <property type="entry name" value="MFS_trans_sf"/>
</dbReference>
<gene>
    <name evidence="7" type="ORF">MYCTH_2297398</name>
</gene>
<dbReference type="AlphaFoldDB" id="G2Q5K0"/>